<accession>A0A9D7LRQ4</accession>
<dbReference type="SMART" id="SM00195">
    <property type="entry name" value="DSPc"/>
    <property type="match status" value="1"/>
</dbReference>
<reference evidence="3" key="1">
    <citation type="submission" date="2020-10" db="EMBL/GenBank/DDBJ databases">
        <title>Connecting structure to function with the recovery of over 1000 high-quality activated sludge metagenome-assembled genomes encoding full-length rRNA genes using long-read sequencing.</title>
        <authorList>
            <person name="Singleton C.M."/>
            <person name="Petriglieri F."/>
            <person name="Kristensen J.M."/>
            <person name="Kirkegaard R.H."/>
            <person name="Michaelsen T.Y."/>
            <person name="Andersen M.H."/>
            <person name="Karst S.M."/>
            <person name="Dueholm M.S."/>
            <person name="Nielsen P.H."/>
            <person name="Albertsen M."/>
        </authorList>
    </citation>
    <scope>NUCLEOTIDE SEQUENCE</scope>
    <source>
        <strain evidence="3">OdNE_18-Q3-R46-58_BAT3C.305</strain>
    </source>
</reference>
<keyword evidence="1" id="KW-0812">Transmembrane</keyword>
<protein>
    <submittedName>
        <fullName evidence="3">Phosphatase PAP2/dual specificity phosphatase family protein</fullName>
    </submittedName>
</protein>
<gene>
    <name evidence="3" type="ORF">IPN75_13055</name>
</gene>
<feature type="transmembrane region" description="Helical" evidence="1">
    <location>
        <begin position="228"/>
        <end position="248"/>
    </location>
</feature>
<evidence type="ECO:0000259" key="2">
    <source>
        <dbReference type="PROSITE" id="PS50056"/>
    </source>
</evidence>
<comment type="caution">
    <text evidence="3">The sequence shown here is derived from an EMBL/GenBank/DDBJ whole genome shotgun (WGS) entry which is preliminary data.</text>
</comment>
<name>A0A9D7LRQ4_9RHOO</name>
<feature type="transmembrane region" description="Helical" evidence="1">
    <location>
        <begin position="254"/>
        <end position="277"/>
    </location>
</feature>
<dbReference type="InterPro" id="IPR000340">
    <property type="entry name" value="Dual-sp_phosphatase_cat-dom"/>
</dbReference>
<feature type="domain" description="Tyrosine specific protein phosphatases" evidence="2">
    <location>
        <begin position="370"/>
        <end position="438"/>
    </location>
</feature>
<evidence type="ECO:0000256" key="1">
    <source>
        <dbReference type="SAM" id="Phobius"/>
    </source>
</evidence>
<dbReference type="Gene3D" id="3.90.190.10">
    <property type="entry name" value="Protein tyrosine phosphatase superfamily"/>
    <property type="match status" value="1"/>
</dbReference>
<evidence type="ECO:0000313" key="4">
    <source>
        <dbReference type="Proteomes" id="UP000808146"/>
    </source>
</evidence>
<dbReference type="InterPro" id="IPR000387">
    <property type="entry name" value="Tyr_Pase_dom"/>
</dbReference>
<feature type="transmembrane region" description="Helical" evidence="1">
    <location>
        <begin position="168"/>
        <end position="184"/>
    </location>
</feature>
<keyword evidence="1" id="KW-0472">Membrane</keyword>
<feature type="transmembrane region" description="Helical" evidence="1">
    <location>
        <begin position="137"/>
        <end position="156"/>
    </location>
</feature>
<dbReference type="EMBL" id="JADKBR010000017">
    <property type="protein sequence ID" value="MBK8891224.1"/>
    <property type="molecule type" value="Genomic_DNA"/>
</dbReference>
<dbReference type="CDD" id="cd03386">
    <property type="entry name" value="PAP2_Aur1_like"/>
    <property type="match status" value="1"/>
</dbReference>
<dbReference type="PANTHER" id="PTHR47216">
    <property type="match status" value="1"/>
</dbReference>
<dbReference type="PROSITE" id="PS50056">
    <property type="entry name" value="TYR_PHOSPHATASE_2"/>
    <property type="match status" value="1"/>
</dbReference>
<dbReference type="InterPro" id="IPR029021">
    <property type="entry name" value="Prot-tyrosine_phosphatase-like"/>
</dbReference>
<dbReference type="Pfam" id="PF00782">
    <property type="entry name" value="DSPc"/>
    <property type="match status" value="1"/>
</dbReference>
<feature type="transmembrane region" description="Helical" evidence="1">
    <location>
        <begin position="21"/>
        <end position="40"/>
    </location>
</feature>
<feature type="transmembrane region" description="Helical" evidence="1">
    <location>
        <begin position="95"/>
        <end position="117"/>
    </location>
</feature>
<dbReference type="SUPFAM" id="SSF52799">
    <property type="entry name" value="(Phosphotyrosine protein) phosphatases II"/>
    <property type="match status" value="1"/>
</dbReference>
<evidence type="ECO:0000313" key="3">
    <source>
        <dbReference type="EMBL" id="MBK8891224.1"/>
    </source>
</evidence>
<dbReference type="Proteomes" id="UP000808146">
    <property type="component" value="Unassembled WGS sequence"/>
</dbReference>
<organism evidence="3 4">
    <name type="scientific">Candidatus Dechloromonas phosphorivorans</name>
    <dbReference type="NCBI Taxonomy" id="2899244"/>
    <lineage>
        <taxon>Bacteria</taxon>
        <taxon>Pseudomonadati</taxon>
        <taxon>Pseudomonadota</taxon>
        <taxon>Betaproteobacteria</taxon>
        <taxon>Rhodocyclales</taxon>
        <taxon>Azonexaceae</taxon>
        <taxon>Dechloromonas</taxon>
    </lineage>
</organism>
<dbReference type="PANTHER" id="PTHR47216:SF4">
    <property type="entry name" value="OS01G0859400 PROTEIN"/>
    <property type="match status" value="1"/>
</dbReference>
<keyword evidence="1" id="KW-1133">Transmembrane helix</keyword>
<dbReference type="AlphaFoldDB" id="A0A9D7LRQ4"/>
<feature type="transmembrane region" description="Helical" evidence="1">
    <location>
        <begin position="60"/>
        <end position="83"/>
    </location>
</feature>
<proteinExistence type="predicted"/>
<sequence>MSTAMPPLVTAEAWPWRRAAAWLLFLAPFFFITYGLANWSASQRADVPSLVFEWEQAIPFWAWTILPYWSIDALYGLSLFACLTRHELDTHAKRLLTAQAIAITCFVLVPLRFSFAHPAADGVWGFMFDALAGFDQPFNQLPSLHLALAVILWALYARRLSGIARRAMELWFLLICGSVLTTYQHHFIDIPTGLLLGALCLWAWPFAEEGDGRAIAAQWQWTHDPARWRLAAFYAFGALLLGGIAIGSGGWALWLLWGSVSLLLVALAYAAIGAAAFQKRADGRLSVAAQWLFAPYRVGAWINSRAWTWREPQPVPIADDVYLGRIPGARELAASPFTAVVDLTAEFAVPAGNCTYVAVPMLDLTTPPAAALARAAEAIECLRARGPVLVCCALGCSRSACAVAAWLLASRRSPDVASALSTVRAARAVVVLGDGHIAALHGLVGASPVRLTGVAIPGAE</sequence>
<dbReference type="InterPro" id="IPR020422">
    <property type="entry name" value="TYR_PHOSPHATASE_DUAL_dom"/>
</dbReference>